<feature type="signal peptide" evidence="2">
    <location>
        <begin position="1"/>
        <end position="18"/>
    </location>
</feature>
<accession>A0ABR6DMG9</accession>
<evidence type="ECO:0000259" key="3">
    <source>
        <dbReference type="Pfam" id="PF18962"/>
    </source>
</evidence>
<dbReference type="NCBIfam" id="TIGR04183">
    <property type="entry name" value="Por_Secre_tail"/>
    <property type="match status" value="1"/>
</dbReference>
<feature type="domain" description="Secretion system C-terminal sorting" evidence="3">
    <location>
        <begin position="379"/>
        <end position="442"/>
    </location>
</feature>
<evidence type="ECO:0000256" key="2">
    <source>
        <dbReference type="SAM" id="SignalP"/>
    </source>
</evidence>
<comment type="caution">
    <text evidence="4">The sequence shown here is derived from an EMBL/GenBank/DDBJ whole genome shotgun (WGS) entry which is preliminary data.</text>
</comment>
<protein>
    <submittedName>
        <fullName evidence="4">Photosystem II stability/assembly factor-like uncharacterized protein</fullName>
    </submittedName>
</protein>
<feature type="chain" id="PRO_5045991833" evidence="2">
    <location>
        <begin position="19"/>
        <end position="450"/>
    </location>
</feature>
<dbReference type="Pfam" id="PF18962">
    <property type="entry name" value="Por_Secre_tail"/>
    <property type="match status" value="1"/>
</dbReference>
<name>A0ABR6DMG9_9FLAO</name>
<dbReference type="PANTHER" id="PTHR47199">
    <property type="entry name" value="PHOTOSYSTEM II STABILITY/ASSEMBLY FACTOR HCF136, CHLOROPLASTIC"/>
    <property type="match status" value="1"/>
</dbReference>
<dbReference type="InterPro" id="IPR015943">
    <property type="entry name" value="WD40/YVTN_repeat-like_dom_sf"/>
</dbReference>
<evidence type="ECO:0000313" key="4">
    <source>
        <dbReference type="EMBL" id="MBA9072883.1"/>
    </source>
</evidence>
<proteinExistence type="predicted"/>
<dbReference type="Gene3D" id="2.130.10.10">
    <property type="entry name" value="YVTN repeat-like/Quinoprotein amine dehydrogenase"/>
    <property type="match status" value="2"/>
</dbReference>
<dbReference type="EMBL" id="JACJIS010000001">
    <property type="protein sequence ID" value="MBA9072883.1"/>
    <property type="molecule type" value="Genomic_DNA"/>
</dbReference>
<dbReference type="PANTHER" id="PTHR47199:SF2">
    <property type="entry name" value="PHOTOSYSTEM II STABILITY_ASSEMBLY FACTOR HCF136, CHLOROPLASTIC"/>
    <property type="match status" value="1"/>
</dbReference>
<keyword evidence="1 2" id="KW-0732">Signal</keyword>
<reference evidence="4 5" key="1">
    <citation type="submission" date="2020-08" db="EMBL/GenBank/DDBJ databases">
        <title>Genomic Encyclopedia of Type Strains, Phase IV (KMG-IV): sequencing the most valuable type-strain genomes for metagenomic binning, comparative biology and taxonomic classification.</title>
        <authorList>
            <person name="Goeker M."/>
        </authorList>
    </citation>
    <scope>NUCLEOTIDE SEQUENCE [LARGE SCALE GENOMIC DNA]</scope>
    <source>
        <strain evidence="4 5">DSM 100397</strain>
    </source>
</reference>
<evidence type="ECO:0000313" key="5">
    <source>
        <dbReference type="Proteomes" id="UP000555003"/>
    </source>
</evidence>
<evidence type="ECO:0000256" key="1">
    <source>
        <dbReference type="ARBA" id="ARBA00022729"/>
    </source>
</evidence>
<dbReference type="RefSeq" id="WP_182492810.1">
    <property type="nucleotide sequence ID" value="NZ_JACJIS010000001.1"/>
</dbReference>
<gene>
    <name evidence="4" type="ORF">GGR22_001009</name>
</gene>
<sequence>MKKTLLFLSLFAAAGMNAQWTEQNTGFAEASRGVQNIEIINANVVWALGYDGTTGDDIVQEFTRTTDGGANWIPGTIEVFDPNLTITNLSAVSATTAFAGAVDAEFGGGGVYKTTDGGATWTNSNPGGYTTAAPATLTSYFNVVHFFDENNGVTQGDPIGTGNGEFEVYRTTNGGTSWTLVPAAALPDPASGEYGYNGGNVAAGNTFWFVTNKGKLYRTTDMGATWTKLNTPITDFSGTNTGGQIFFSDNNNGILIARTGPQATATYTLYKTTDGGTTWGTGASYTAPYRNVAYIKGTTVLVGTGTAGTVQSSAYSNDNGTTWTQIDSGTQRTSIAFLDGSTGWAGGFTDGVTGLGGIYKYSGAALGIEDIASNKTFKVYPNPTNSQLNLSGASINEVAVYDLLGKQVMIQKFSAQDQVSLNVSGLETGMYVLTATNDSGAKETVKFAKQ</sequence>
<dbReference type="SUPFAM" id="SSF110296">
    <property type="entry name" value="Oligoxyloglucan reducing end-specific cellobiohydrolase"/>
    <property type="match status" value="1"/>
</dbReference>
<organism evidence="4 5">
    <name type="scientific">Flavobacterium gossypii</name>
    <dbReference type="NCBI Taxonomy" id="1646119"/>
    <lineage>
        <taxon>Bacteria</taxon>
        <taxon>Pseudomonadati</taxon>
        <taxon>Bacteroidota</taxon>
        <taxon>Flavobacteriia</taxon>
        <taxon>Flavobacteriales</taxon>
        <taxon>Flavobacteriaceae</taxon>
        <taxon>Flavobacterium</taxon>
    </lineage>
</organism>
<dbReference type="InterPro" id="IPR026444">
    <property type="entry name" value="Secre_tail"/>
</dbReference>
<keyword evidence="5" id="KW-1185">Reference proteome</keyword>
<dbReference type="Proteomes" id="UP000555003">
    <property type="component" value="Unassembled WGS sequence"/>
</dbReference>